<proteinExistence type="predicted"/>
<keyword evidence="2" id="KW-1185">Reference proteome</keyword>
<sequence length="564" mass="66272">MFELDNGTLQYILQTVEVFNEDSEIFKFLVTVFSGTVLENTELELPNQFEKFQRPSLQTKGKQNIGQTLDELHFLELDIPNTFTLGNKGIKQLVGCVRTEINKKIRNKLSLYNKNYLILQMSLLASVLSKITIYLDTNLIESENDCIDSLIIQFNQLKSFIFFDPRVYLGELKTCLEIIINELLIGESLKDEKSMKIEFINFQDMFDLFGLCFSIIQLDNYIDALPFINEQERDDITFTREEGIVFPRRVFEQFTKYITNTRNEIVVVGDKKIDIVMRYLEKVKKISPSILENYLNVTDDERAAKLSNNYLSICEKNLLVKDLALNQKISEESASLIIENLTLNNKEFYRRKVDNLIGEPNMRMFRSPLISFSNFDVIPTFSFFESAKYFSYRILRTDILNKKNGKEWAKLIKENFDERLLPELKDIASKIDKNAKINYYLNQSKKIEIKQLIRSKKLIEEIDLFFIHDSTLYIYDLKNYGLARNMRQCKSIINTSIYKEFSKLRKLKNEIKAHKELFEVEFGKFDNVEIGIVTVNTTPYKYFKDDRVISMPELHIDHQLLIKT</sequence>
<dbReference type="EMBL" id="CP034543">
    <property type="protein sequence ID" value="AZQ41299.1"/>
    <property type="molecule type" value="Genomic_DNA"/>
</dbReference>
<reference evidence="2" key="1">
    <citation type="submission" date="2018-12" db="EMBL/GenBank/DDBJ databases">
        <title>Genome sequencing of Streptococcus sp. KCOM 2412 (= ChDC F135).</title>
        <authorList>
            <person name="Kook J.-K."/>
            <person name="Park S.-N."/>
            <person name="Lim Y.K."/>
        </authorList>
    </citation>
    <scope>NUCLEOTIDE SEQUENCE [LARGE SCALE GENOMIC DNA]</scope>
    <source>
        <strain evidence="2">KCOM 2412</strain>
    </source>
</reference>
<accession>A0A3S9MQ51</accession>
<dbReference type="KEGG" id="spei:EHW89_02000"/>
<dbReference type="Proteomes" id="UP000272924">
    <property type="component" value="Chromosome"/>
</dbReference>
<protein>
    <recommendedName>
        <fullName evidence="3">NERD domain-containing protein</fullName>
    </recommendedName>
</protein>
<organism evidence="1 2">
    <name type="scientific">Streptococcus periodonticum</name>
    <dbReference type="NCBI Taxonomy" id="2490633"/>
    <lineage>
        <taxon>Bacteria</taxon>
        <taxon>Bacillati</taxon>
        <taxon>Bacillota</taxon>
        <taxon>Bacilli</taxon>
        <taxon>Lactobacillales</taxon>
        <taxon>Streptococcaceae</taxon>
        <taxon>Streptococcus</taxon>
    </lineage>
</organism>
<name>A0A3S9MQ51_9STRE</name>
<evidence type="ECO:0008006" key="3">
    <source>
        <dbReference type="Google" id="ProtNLM"/>
    </source>
</evidence>
<gene>
    <name evidence="1" type="ORF">EHW89_02000</name>
</gene>
<dbReference type="AlphaFoldDB" id="A0A3S9MQ51"/>
<evidence type="ECO:0000313" key="2">
    <source>
        <dbReference type="Proteomes" id="UP000272924"/>
    </source>
</evidence>
<evidence type="ECO:0000313" key="1">
    <source>
        <dbReference type="EMBL" id="AZQ41299.1"/>
    </source>
</evidence>
<dbReference type="RefSeq" id="WP_126466527.1">
    <property type="nucleotide sequence ID" value="NZ_CP034543.1"/>
</dbReference>